<dbReference type="AlphaFoldDB" id="A0A7T3A9I1"/>
<evidence type="ECO:0000313" key="1">
    <source>
        <dbReference type="EMBL" id="QPT08600.1"/>
    </source>
</evidence>
<dbReference type="RefSeq" id="WP_197939137.1">
    <property type="nucleotide sequence ID" value="NZ_CP065713.1"/>
</dbReference>
<proteinExistence type="predicted"/>
<organism evidence="1 2">
    <name type="scientific">Sphingomonas paucimobilis</name>
    <name type="common">Pseudomonas paucimobilis</name>
    <dbReference type="NCBI Taxonomy" id="13689"/>
    <lineage>
        <taxon>Bacteria</taxon>
        <taxon>Pseudomonadati</taxon>
        <taxon>Pseudomonadota</taxon>
        <taxon>Alphaproteobacteria</taxon>
        <taxon>Sphingomonadales</taxon>
        <taxon>Sphingomonadaceae</taxon>
        <taxon>Sphingomonas</taxon>
    </lineage>
</organism>
<gene>
    <name evidence="1" type="ORF">I6G38_18085</name>
</gene>
<dbReference type="EMBL" id="CP065713">
    <property type="protein sequence ID" value="QPT08600.1"/>
    <property type="molecule type" value="Genomic_DNA"/>
</dbReference>
<evidence type="ECO:0000313" key="2">
    <source>
        <dbReference type="Proteomes" id="UP000594836"/>
    </source>
</evidence>
<name>A0A7T3A9I1_SPHPI</name>
<accession>A0A7T3A9I1</accession>
<reference evidence="1 2" key="1">
    <citation type="submission" date="2020-12" db="EMBL/GenBank/DDBJ databases">
        <title>FDA dAtabase for Regulatory Grade micrObial Sequences (FDA-ARGOS): Supporting development and validation of Infectious Disease Dx tests.</title>
        <authorList>
            <person name="Sproer C."/>
            <person name="Gronow S."/>
            <person name="Severitt S."/>
            <person name="Schroder I."/>
            <person name="Tallon L."/>
            <person name="Sadzewicz L."/>
            <person name="Zhao X."/>
            <person name="Boylan J."/>
            <person name="Ott S."/>
            <person name="Bowen H."/>
            <person name="Vavikolanu K."/>
            <person name="Mehta A."/>
            <person name="Aluvathingal J."/>
            <person name="Nadendla S."/>
            <person name="Lowell S."/>
            <person name="Myers T."/>
            <person name="Yan Y."/>
            <person name="Sichtig H."/>
        </authorList>
    </citation>
    <scope>NUCLEOTIDE SEQUENCE [LARGE SCALE GENOMIC DNA]</scope>
    <source>
        <strain evidence="1 2">FDAARGOS_881</strain>
    </source>
</reference>
<dbReference type="Proteomes" id="UP000594836">
    <property type="component" value="Chromosome"/>
</dbReference>
<protein>
    <submittedName>
        <fullName evidence="1">Uncharacterized protein</fullName>
    </submittedName>
</protein>
<sequence>MADPTTQVTRLAYAAADNLAPLFCDDPAAQAKGTTDFCFDWRAPVQWGGTLPVVGTPQPVMTFANLALNTSPVLGRDQEVSLRVVNGGGDPWPTDGRGYRGGARLGATDYVLRKAGVDDGKVMNPKSELFRDFYVDLWFTLTAEPVQYQQGLIGRGAGVEIDYGLAIDHATRQPIEWFTAVRGPARAVGALVHIGHHLAFDTTADTATSRMFCDGVEIGAAVPHRKPSDWVENDRALTFNGMGGYGGAQAVFARFSRTFTKWPGQTALDPLKLHQDEERWRGRLA</sequence>